<dbReference type="Pfam" id="PF00583">
    <property type="entry name" value="Acetyltransf_1"/>
    <property type="match status" value="1"/>
</dbReference>
<gene>
    <name evidence="4" type="ORF">JNW91_01575</name>
</gene>
<sequence>MSLLELHRGTTVLEELAPLWLALFTHHQQIEPALDYQAPELSWSLRRAEYKNWLTDPRAFVVLARDDVGRAVGYALTVVHDGPDDTWTVGDCGEVKTLSVAPQARGRGLGTALLDAVDVELERIGIADLQIMAIAANRDALRFYSRRGLTPRAVLLSRYRSAGQL</sequence>
<accession>A0ABS1XN41</accession>
<organism evidence="4 5">
    <name type="scientific">Micromonospora parastrephiae</name>
    <dbReference type="NCBI Taxonomy" id="2806101"/>
    <lineage>
        <taxon>Bacteria</taxon>
        <taxon>Bacillati</taxon>
        <taxon>Actinomycetota</taxon>
        <taxon>Actinomycetes</taxon>
        <taxon>Micromonosporales</taxon>
        <taxon>Micromonosporaceae</taxon>
        <taxon>Micromonospora</taxon>
    </lineage>
</organism>
<evidence type="ECO:0000313" key="5">
    <source>
        <dbReference type="Proteomes" id="UP000601027"/>
    </source>
</evidence>
<dbReference type="SUPFAM" id="SSF55729">
    <property type="entry name" value="Acyl-CoA N-acyltransferases (Nat)"/>
    <property type="match status" value="1"/>
</dbReference>
<evidence type="ECO:0000259" key="3">
    <source>
        <dbReference type="PROSITE" id="PS51186"/>
    </source>
</evidence>
<dbReference type="CDD" id="cd04301">
    <property type="entry name" value="NAT_SF"/>
    <property type="match status" value="1"/>
</dbReference>
<dbReference type="PANTHER" id="PTHR43877">
    <property type="entry name" value="AMINOALKYLPHOSPHONATE N-ACETYLTRANSFERASE-RELATED-RELATED"/>
    <property type="match status" value="1"/>
</dbReference>
<dbReference type="PROSITE" id="PS51186">
    <property type="entry name" value="GNAT"/>
    <property type="match status" value="1"/>
</dbReference>
<evidence type="ECO:0000313" key="4">
    <source>
        <dbReference type="EMBL" id="MBM0230680.1"/>
    </source>
</evidence>
<keyword evidence="5" id="KW-1185">Reference proteome</keyword>
<dbReference type="Proteomes" id="UP000601027">
    <property type="component" value="Unassembled WGS sequence"/>
</dbReference>
<dbReference type="InterPro" id="IPR050832">
    <property type="entry name" value="Bact_Acetyltransf"/>
</dbReference>
<name>A0ABS1XN41_9ACTN</name>
<dbReference type="RefSeq" id="WP_203173167.1">
    <property type="nucleotide sequence ID" value="NZ_JAEVHM010000003.1"/>
</dbReference>
<reference evidence="4 5" key="1">
    <citation type="submission" date="2021-01" db="EMBL/GenBank/DDBJ databases">
        <title>Draft genome sequence of Micromonospora sp. strain STR1_7.</title>
        <authorList>
            <person name="Karlyshev A."/>
            <person name="Jawad R."/>
        </authorList>
    </citation>
    <scope>NUCLEOTIDE SEQUENCE [LARGE SCALE GENOMIC DNA]</scope>
    <source>
        <strain evidence="4 5">STR1-7</strain>
    </source>
</reference>
<dbReference type="PANTHER" id="PTHR43877:SF2">
    <property type="entry name" value="AMINOALKYLPHOSPHONATE N-ACETYLTRANSFERASE-RELATED"/>
    <property type="match status" value="1"/>
</dbReference>
<dbReference type="Gene3D" id="3.40.630.30">
    <property type="match status" value="1"/>
</dbReference>
<comment type="caution">
    <text evidence="4">The sequence shown here is derived from an EMBL/GenBank/DDBJ whole genome shotgun (WGS) entry which is preliminary data.</text>
</comment>
<evidence type="ECO:0000256" key="2">
    <source>
        <dbReference type="ARBA" id="ARBA00023315"/>
    </source>
</evidence>
<dbReference type="InterPro" id="IPR000182">
    <property type="entry name" value="GNAT_dom"/>
</dbReference>
<dbReference type="InterPro" id="IPR016181">
    <property type="entry name" value="Acyl_CoA_acyltransferase"/>
</dbReference>
<proteinExistence type="predicted"/>
<protein>
    <submittedName>
        <fullName evidence="4">GNAT family N-acetyltransferase</fullName>
    </submittedName>
</protein>
<keyword evidence="1" id="KW-0808">Transferase</keyword>
<dbReference type="EMBL" id="JAEVHM010000003">
    <property type="protein sequence ID" value="MBM0230680.1"/>
    <property type="molecule type" value="Genomic_DNA"/>
</dbReference>
<keyword evidence="2" id="KW-0012">Acyltransferase</keyword>
<feature type="domain" description="N-acetyltransferase" evidence="3">
    <location>
        <begin position="11"/>
        <end position="165"/>
    </location>
</feature>
<evidence type="ECO:0000256" key="1">
    <source>
        <dbReference type="ARBA" id="ARBA00022679"/>
    </source>
</evidence>